<reference evidence="1 2" key="1">
    <citation type="submission" date="2015-07" db="EMBL/GenBank/DDBJ databases">
        <title>Genome sequencing of Kibdelosporangium phytohabitans.</title>
        <authorList>
            <person name="Qin S."/>
            <person name="Xing K."/>
        </authorList>
    </citation>
    <scope>NUCLEOTIDE SEQUENCE [LARGE SCALE GENOMIC DNA]</scope>
    <source>
        <strain evidence="1 2">KLBMP1111</strain>
    </source>
</reference>
<dbReference type="Proteomes" id="UP000063699">
    <property type="component" value="Chromosome"/>
</dbReference>
<proteinExistence type="predicted"/>
<sequence>MIAAVRREADLTDGNKADVWRAREELRLSLGPVNLFAPQRIKDMMRDTMLPRSRLAMYLTTGPAPEWQRVRQLWDESQAGVQGAARRDARDLGLEALPGG</sequence>
<dbReference type="EMBL" id="CP012752">
    <property type="protein sequence ID" value="ALG11707.1"/>
    <property type="molecule type" value="Genomic_DNA"/>
</dbReference>
<dbReference type="KEGG" id="kphy:AOZ06_36860"/>
<accession>A0A0N9IAD1</accession>
<evidence type="ECO:0000313" key="2">
    <source>
        <dbReference type="Proteomes" id="UP000063699"/>
    </source>
</evidence>
<keyword evidence="2" id="KW-1185">Reference proteome</keyword>
<dbReference type="RefSeq" id="WP_054293603.1">
    <property type="nucleotide sequence ID" value="NZ_CP012752.1"/>
</dbReference>
<dbReference type="STRING" id="860235.AOZ06_36860"/>
<evidence type="ECO:0000313" key="1">
    <source>
        <dbReference type="EMBL" id="ALG11707.1"/>
    </source>
</evidence>
<dbReference type="OrthoDB" id="3632269at2"/>
<organism evidence="1 2">
    <name type="scientific">Kibdelosporangium phytohabitans</name>
    <dbReference type="NCBI Taxonomy" id="860235"/>
    <lineage>
        <taxon>Bacteria</taxon>
        <taxon>Bacillati</taxon>
        <taxon>Actinomycetota</taxon>
        <taxon>Actinomycetes</taxon>
        <taxon>Pseudonocardiales</taxon>
        <taxon>Pseudonocardiaceae</taxon>
        <taxon>Kibdelosporangium</taxon>
    </lineage>
</organism>
<name>A0A0N9IAD1_9PSEU</name>
<gene>
    <name evidence="1" type="ORF">AOZ06_36860</name>
</gene>
<protein>
    <submittedName>
        <fullName evidence="1">Uncharacterized protein</fullName>
    </submittedName>
</protein>
<dbReference type="AlphaFoldDB" id="A0A0N9IAD1"/>